<dbReference type="AlphaFoldDB" id="A0A1J3DBI1"/>
<proteinExistence type="predicted"/>
<reference evidence="1" key="1">
    <citation type="submission" date="2016-07" db="EMBL/GenBank/DDBJ databases">
        <title>De novo transcriptome assembly of four accessions of the metal hyperaccumulator plant Noccaea caerulescens.</title>
        <authorList>
            <person name="Blande D."/>
            <person name="Halimaa P."/>
            <person name="Tervahauta A.I."/>
            <person name="Aarts M.G."/>
            <person name="Karenlampi S.O."/>
        </authorList>
    </citation>
    <scope>NUCLEOTIDE SEQUENCE</scope>
</reference>
<evidence type="ECO:0000313" key="1">
    <source>
        <dbReference type="EMBL" id="JAU15125.1"/>
    </source>
</evidence>
<gene>
    <name evidence="1" type="ORF">GA_TR795_c0_g1_i1_g.2662</name>
</gene>
<accession>A0A1J3DBI1</accession>
<organism evidence="1">
    <name type="scientific">Noccaea caerulescens</name>
    <name type="common">Alpine penny-cress</name>
    <name type="synonym">Thlaspi caerulescens</name>
    <dbReference type="NCBI Taxonomy" id="107243"/>
    <lineage>
        <taxon>Eukaryota</taxon>
        <taxon>Viridiplantae</taxon>
        <taxon>Streptophyta</taxon>
        <taxon>Embryophyta</taxon>
        <taxon>Tracheophyta</taxon>
        <taxon>Spermatophyta</taxon>
        <taxon>Magnoliopsida</taxon>
        <taxon>eudicotyledons</taxon>
        <taxon>Gunneridae</taxon>
        <taxon>Pentapetalae</taxon>
        <taxon>rosids</taxon>
        <taxon>malvids</taxon>
        <taxon>Brassicales</taxon>
        <taxon>Brassicaceae</taxon>
        <taxon>Coluteocarpeae</taxon>
        <taxon>Noccaea</taxon>
    </lineage>
</organism>
<protein>
    <submittedName>
        <fullName evidence="1">Uncharacterized protein</fullName>
    </submittedName>
</protein>
<dbReference type="EMBL" id="GEVI01017195">
    <property type="protein sequence ID" value="JAU15125.1"/>
    <property type="molecule type" value="Transcribed_RNA"/>
</dbReference>
<sequence>MSLVVEDIETLGGARGREAGDDVDLTEATDVSTVSADDAAAFKEVFVSLRVVEAADDGPNGGDRGGDLLDDGGATLVGTHLVRVETSGG</sequence>
<name>A0A1J3DBI1_NOCCA</name>